<name>A0A4Q7IMU9_9GAMM</name>
<sequence length="91" mass="10682">MSQIFYNENFSVNQLKVRVQTFNARIEENFSQVEKYYLGNPNSVKTIQLNLGKLNEKYNTFYNAIAIEQKKEPYDLLIAQIDPLILMMLDA</sequence>
<dbReference type="AlphaFoldDB" id="A0A4Q7IMU9"/>
<comment type="caution">
    <text evidence="1">The sequence shown here is derived from an EMBL/GenBank/DDBJ whole genome shotgun (WGS) entry which is preliminary data.</text>
</comment>
<organism evidence="1 2">
    <name type="scientific">Pseudoalteromonas phenolica</name>
    <dbReference type="NCBI Taxonomy" id="161398"/>
    <lineage>
        <taxon>Bacteria</taxon>
        <taxon>Pseudomonadati</taxon>
        <taxon>Pseudomonadota</taxon>
        <taxon>Gammaproteobacteria</taxon>
        <taxon>Alteromonadales</taxon>
        <taxon>Pseudoalteromonadaceae</taxon>
        <taxon>Pseudoalteromonas</taxon>
    </lineage>
</organism>
<dbReference type="Proteomes" id="UP000291338">
    <property type="component" value="Unassembled WGS sequence"/>
</dbReference>
<gene>
    <name evidence="1" type="ORF">C1E23_08570</name>
</gene>
<reference evidence="1 2" key="1">
    <citation type="submission" date="2018-01" db="EMBL/GenBank/DDBJ databases">
        <title>Co-occurrence of chitin degradation, pigmentation and bioactivity in marine Pseudoalteromonas.</title>
        <authorList>
            <person name="Paulsen S."/>
            <person name="Gram L."/>
            <person name="Machado H."/>
        </authorList>
    </citation>
    <scope>NUCLEOTIDE SEQUENCE [LARGE SCALE GENOMIC DNA]</scope>
    <source>
        <strain evidence="1 2">S3898</strain>
    </source>
</reference>
<accession>A0A4Q7IMU9</accession>
<proteinExistence type="predicted"/>
<protein>
    <submittedName>
        <fullName evidence="1">Uncharacterized protein</fullName>
    </submittedName>
</protein>
<evidence type="ECO:0000313" key="1">
    <source>
        <dbReference type="EMBL" id="RZQ53524.1"/>
    </source>
</evidence>
<evidence type="ECO:0000313" key="2">
    <source>
        <dbReference type="Proteomes" id="UP000291338"/>
    </source>
</evidence>
<dbReference type="EMBL" id="PPSX01000024">
    <property type="protein sequence ID" value="RZQ53524.1"/>
    <property type="molecule type" value="Genomic_DNA"/>
</dbReference>